<dbReference type="EMBL" id="VOCK01000143">
    <property type="protein sequence ID" value="TWQ47651.1"/>
    <property type="molecule type" value="Genomic_DNA"/>
</dbReference>
<evidence type="ECO:0000313" key="2">
    <source>
        <dbReference type="EMBL" id="TWQ47651.1"/>
    </source>
</evidence>
<reference evidence="3" key="1">
    <citation type="journal article" date="2020" name="Phytopathology">
        <title>Genomic acquisitions in emerging populations of Xanthomonas vasicola pv. vasculorum infecting corn in the U.S. and Argentina.</title>
        <authorList>
            <person name="Perez-Quintero A.L."/>
        </authorList>
    </citation>
    <scope>NUCLEOTIDE SEQUENCE [LARGE SCALE GENOMIC DNA]</scope>
    <source>
        <strain evidence="3">Xvh-L</strain>
    </source>
</reference>
<proteinExistence type="predicted"/>
<keyword evidence="3" id="KW-1185">Reference proteome</keyword>
<dbReference type="AlphaFoldDB" id="A0ABD7S4S2"/>
<keyword evidence="1" id="KW-0812">Transmembrane</keyword>
<keyword evidence="1" id="KW-0472">Membrane</keyword>
<dbReference type="Proteomes" id="UP000320455">
    <property type="component" value="Unassembled WGS sequence"/>
</dbReference>
<comment type="caution">
    <text evidence="2">The sequence shown here is derived from an EMBL/GenBank/DDBJ whole genome shotgun (WGS) entry which is preliminary data.</text>
</comment>
<evidence type="ECO:0000256" key="1">
    <source>
        <dbReference type="SAM" id="Phobius"/>
    </source>
</evidence>
<feature type="transmembrane region" description="Helical" evidence="1">
    <location>
        <begin position="51"/>
        <end position="74"/>
    </location>
</feature>
<feature type="transmembrane region" description="Helical" evidence="1">
    <location>
        <begin position="221"/>
        <end position="243"/>
    </location>
</feature>
<gene>
    <name evidence="2" type="ORF">FQK01_23980</name>
</gene>
<name>A0ABD7S4S2_XANVA</name>
<accession>A0ABD7S4S2</accession>
<keyword evidence="1" id="KW-1133">Transmembrane helix</keyword>
<evidence type="ECO:0000313" key="3">
    <source>
        <dbReference type="Proteomes" id="UP000320455"/>
    </source>
</evidence>
<protein>
    <submittedName>
        <fullName evidence="2">Uncharacterized protein</fullName>
    </submittedName>
</protein>
<sequence length="247" mass="27770">MLSLIFSHDWGFIFCKADSCLCPSWLSTDYLNAGGQLLAALHKSWGDKGQLYTFFLIVSCLTMLMPFALSRYVLYGYKRSKEAEVGEVLSETALNIFLLKDALTHLPLTQALISALSDTTPVLVLTDDRRVYVGLVSTVGTPTEASSVDEDFGLWPIMSGYCDKDSLEMVLDADYPEFKKESSPQIFMRQKDVSSVTPLNKNLDIPFRRRRNKKDKSDTKILRASATWLTLGYFAPSIIRIAARLVR</sequence>
<organism evidence="2 3">
    <name type="scientific">Xanthomonas vasicola</name>
    <dbReference type="NCBI Taxonomy" id="56459"/>
    <lineage>
        <taxon>Bacteria</taxon>
        <taxon>Pseudomonadati</taxon>
        <taxon>Pseudomonadota</taxon>
        <taxon>Gammaproteobacteria</taxon>
        <taxon>Lysobacterales</taxon>
        <taxon>Lysobacteraceae</taxon>
        <taxon>Xanthomonas</taxon>
    </lineage>
</organism>